<dbReference type="EMBL" id="MU394280">
    <property type="protein sequence ID" value="KAI6093521.1"/>
    <property type="molecule type" value="Genomic_DNA"/>
</dbReference>
<evidence type="ECO:0000313" key="2">
    <source>
        <dbReference type="Proteomes" id="UP001497680"/>
    </source>
</evidence>
<dbReference type="Proteomes" id="UP001497680">
    <property type="component" value="Unassembled WGS sequence"/>
</dbReference>
<keyword evidence="2" id="KW-1185">Reference proteome</keyword>
<protein>
    <submittedName>
        <fullName evidence="1">Uncharacterized protein</fullName>
    </submittedName>
</protein>
<name>A0ACC0DLZ4_9PEZI</name>
<sequence>MAAFNPLQFFIFPFLFFVALPLALCAGFTTILAFMVLFLRLFLVYFDVGLETVRYVLLGHAAHTRYIASQQTPNTTPSPSEASPPSSPEARTRRRRKRQSSVSSGTATPIGNLDGLSLTSSLGFERDFEGVGGWRLDRVDIDADAAEDQQWYTLNSRLEIPDRRHHFRSQSGGAVLSGTNGLGLYMKGANTAGAYSPDGLKMSASPNSSRSRTPTASRPHAFTKLDENEYFPVLESKHARRCRV</sequence>
<reference evidence="1 2" key="1">
    <citation type="journal article" date="2022" name="New Phytol.">
        <title>Ecological generalism drives hyperdiversity of secondary metabolite gene clusters in xylarialean endophytes.</title>
        <authorList>
            <person name="Franco M.E.E."/>
            <person name="Wisecaver J.H."/>
            <person name="Arnold A.E."/>
            <person name="Ju Y.M."/>
            <person name="Slot J.C."/>
            <person name="Ahrendt S."/>
            <person name="Moore L.P."/>
            <person name="Eastman K.E."/>
            <person name="Scott K."/>
            <person name="Konkel Z."/>
            <person name="Mondo S.J."/>
            <person name="Kuo A."/>
            <person name="Hayes R.D."/>
            <person name="Haridas S."/>
            <person name="Andreopoulos B."/>
            <person name="Riley R."/>
            <person name="LaButti K."/>
            <person name="Pangilinan J."/>
            <person name="Lipzen A."/>
            <person name="Amirebrahimi M."/>
            <person name="Yan J."/>
            <person name="Adam C."/>
            <person name="Keymanesh K."/>
            <person name="Ng V."/>
            <person name="Louie K."/>
            <person name="Northen T."/>
            <person name="Drula E."/>
            <person name="Henrissat B."/>
            <person name="Hsieh H.M."/>
            <person name="Youens-Clark K."/>
            <person name="Lutzoni F."/>
            <person name="Miadlikowska J."/>
            <person name="Eastwood D.C."/>
            <person name="Hamelin R.C."/>
            <person name="Grigoriev I.V."/>
            <person name="U'Ren J.M."/>
        </authorList>
    </citation>
    <scope>NUCLEOTIDE SEQUENCE [LARGE SCALE GENOMIC DNA]</scope>
    <source>
        <strain evidence="1 2">ER1909</strain>
    </source>
</reference>
<accession>A0ACC0DLZ4</accession>
<comment type="caution">
    <text evidence="1">The sequence shown here is derived from an EMBL/GenBank/DDBJ whole genome shotgun (WGS) entry which is preliminary data.</text>
</comment>
<evidence type="ECO:0000313" key="1">
    <source>
        <dbReference type="EMBL" id="KAI6093521.1"/>
    </source>
</evidence>
<organism evidence="1 2">
    <name type="scientific">Hypoxylon rubiginosum</name>
    <dbReference type="NCBI Taxonomy" id="110542"/>
    <lineage>
        <taxon>Eukaryota</taxon>
        <taxon>Fungi</taxon>
        <taxon>Dikarya</taxon>
        <taxon>Ascomycota</taxon>
        <taxon>Pezizomycotina</taxon>
        <taxon>Sordariomycetes</taxon>
        <taxon>Xylariomycetidae</taxon>
        <taxon>Xylariales</taxon>
        <taxon>Hypoxylaceae</taxon>
        <taxon>Hypoxylon</taxon>
    </lineage>
</organism>
<gene>
    <name evidence="1" type="ORF">F4821DRAFT_1163</name>
</gene>
<proteinExistence type="predicted"/>